<comment type="caution">
    <text evidence="5">The sequence shown here is derived from an EMBL/GenBank/DDBJ whole genome shotgun (WGS) entry which is preliminary data.</text>
</comment>
<dbReference type="InterPro" id="IPR027417">
    <property type="entry name" value="P-loop_NTPase"/>
</dbReference>
<evidence type="ECO:0000313" key="5">
    <source>
        <dbReference type="EMBL" id="MDG5974300.1"/>
    </source>
</evidence>
<dbReference type="SUPFAM" id="SSF52540">
    <property type="entry name" value="P-loop containing nucleoside triphosphate hydrolases"/>
    <property type="match status" value="1"/>
</dbReference>
<dbReference type="Proteomes" id="UP001152876">
    <property type="component" value="Unassembled WGS sequence"/>
</dbReference>
<evidence type="ECO:0000256" key="1">
    <source>
        <dbReference type="ARBA" id="ARBA00005290"/>
    </source>
</evidence>
<dbReference type="AlphaFoldDB" id="A0A9X4S7M9"/>
<keyword evidence="2" id="KW-0547">Nucleotide-binding</keyword>
<dbReference type="PANTHER" id="PTHR42708:SF1">
    <property type="entry name" value="GLIDING MOTILITY PROTEIN MGLA"/>
    <property type="match status" value="1"/>
</dbReference>
<comment type="similarity">
    <text evidence="1">Belongs to the GPN-loop GTPase family.</text>
</comment>
<name>A0A9X4S7M9_9BURK</name>
<keyword evidence="3" id="KW-0378">Hydrolase</keyword>
<evidence type="ECO:0000256" key="4">
    <source>
        <dbReference type="ARBA" id="ARBA00023134"/>
    </source>
</evidence>
<organism evidence="5 6">
    <name type="scientific">Hydrogenophaga taeniospiralis CCUG 15921</name>
    <dbReference type="NCBI Taxonomy" id="1281780"/>
    <lineage>
        <taxon>Bacteria</taxon>
        <taxon>Pseudomonadati</taxon>
        <taxon>Pseudomonadota</taxon>
        <taxon>Betaproteobacteria</taxon>
        <taxon>Burkholderiales</taxon>
        <taxon>Comamonadaceae</taxon>
        <taxon>Hydrogenophaga</taxon>
    </lineage>
</organism>
<dbReference type="InterPro" id="IPR052705">
    <property type="entry name" value="Gliding_Motility_GTPase"/>
</dbReference>
<evidence type="ECO:0008006" key="7">
    <source>
        <dbReference type="Google" id="ProtNLM"/>
    </source>
</evidence>
<dbReference type="InterPro" id="IPR004130">
    <property type="entry name" value="Gpn"/>
</dbReference>
<dbReference type="Gene3D" id="3.40.50.300">
    <property type="entry name" value="P-loop containing nucleotide triphosphate hydrolases"/>
    <property type="match status" value="1"/>
</dbReference>
<evidence type="ECO:0000313" key="6">
    <source>
        <dbReference type="Proteomes" id="UP001152876"/>
    </source>
</evidence>
<keyword evidence="4" id="KW-0342">GTP-binding</keyword>
<accession>A0A9X4S7M9</accession>
<gene>
    <name evidence="5" type="ORF">H010_03497</name>
</gene>
<evidence type="ECO:0000256" key="3">
    <source>
        <dbReference type="ARBA" id="ARBA00022801"/>
    </source>
</evidence>
<dbReference type="PANTHER" id="PTHR42708">
    <property type="entry name" value="ATP/GTP-BINDING PROTEIN-RELATED"/>
    <property type="match status" value="1"/>
</dbReference>
<dbReference type="GO" id="GO:0016787">
    <property type="term" value="F:hydrolase activity"/>
    <property type="evidence" value="ECO:0007669"/>
    <property type="project" value="UniProtKB-KW"/>
</dbReference>
<proteinExistence type="inferred from homology"/>
<sequence length="178" mass="19875">MGPVGAGKSMAVQTLSDIDVLDTDERATDETAAYKQNTTVCMDAGVLELGSGDKVRLIGAPGQDRFDFMWDILLQQARAVILLLDHSRVSRLEDLDHFMDRLGERLVGRKLPLAVGITHVELLPELSLGIYRRRLREREDSFPACVVPVLPVDAREKKDMQTLVLTVAAMLEMMHRYG</sequence>
<reference evidence="5" key="1">
    <citation type="submission" date="2013-01" db="EMBL/GenBank/DDBJ databases">
        <title>Genome draft of Hydrogenophaga taeniospiralis 2K1.</title>
        <authorList>
            <person name="Gomila M."/>
            <person name="Lalucat J."/>
        </authorList>
    </citation>
    <scope>NUCLEOTIDE SEQUENCE</scope>
    <source>
        <strain evidence="5">CCUG 15921</strain>
    </source>
</reference>
<dbReference type="GO" id="GO:0005525">
    <property type="term" value="F:GTP binding"/>
    <property type="evidence" value="ECO:0007669"/>
    <property type="project" value="UniProtKB-KW"/>
</dbReference>
<protein>
    <recommendedName>
        <fullName evidence="7">GTPase</fullName>
    </recommendedName>
</protein>
<evidence type="ECO:0000256" key="2">
    <source>
        <dbReference type="ARBA" id="ARBA00022741"/>
    </source>
</evidence>
<dbReference type="EMBL" id="AOGK01000002">
    <property type="protein sequence ID" value="MDG5974300.1"/>
    <property type="molecule type" value="Genomic_DNA"/>
</dbReference>
<keyword evidence="6" id="KW-1185">Reference proteome</keyword>
<dbReference type="CDD" id="cd00882">
    <property type="entry name" value="Ras_like_GTPase"/>
    <property type="match status" value="1"/>
</dbReference>
<dbReference type="Pfam" id="PF03029">
    <property type="entry name" value="ATP_bind_1"/>
    <property type="match status" value="1"/>
</dbReference>